<keyword evidence="4 7" id="KW-0812">Transmembrane</keyword>
<proteinExistence type="inferred from homology"/>
<evidence type="ECO:0000313" key="10">
    <source>
        <dbReference type="Proteomes" id="UP000824265"/>
    </source>
</evidence>
<evidence type="ECO:0000256" key="2">
    <source>
        <dbReference type="ARBA" id="ARBA00022448"/>
    </source>
</evidence>
<feature type="transmembrane region" description="Helical" evidence="7">
    <location>
        <begin position="7"/>
        <end position="30"/>
    </location>
</feature>
<keyword evidence="3" id="KW-1003">Cell membrane</keyword>
<dbReference type="AlphaFoldDB" id="A0A9D1UBY8"/>
<evidence type="ECO:0000259" key="8">
    <source>
        <dbReference type="PROSITE" id="PS50928"/>
    </source>
</evidence>
<keyword evidence="5 7" id="KW-1133">Transmembrane helix</keyword>
<accession>A0A9D1UBY8</accession>
<evidence type="ECO:0000256" key="7">
    <source>
        <dbReference type="RuleBase" id="RU363032"/>
    </source>
</evidence>
<sequence length="276" mass="30850">MNKTKKLLCRGGIIVFLAVIVVCTFFPYYFMIISSFKNNVEIAAQPFWVTMPLRFENYKDSAGMILQYFKNSLIISGISVFLTSAIAVSSAYVFARTSFPGKEFLYVFVLMFQMIPGVLTLIPQYVLVSDMKIIGTYWAAIFPFVTTAQISFIVVLRPYIESLPGDLFEAAKLDGAGGIKTFLYVAAPLIKPALFTQVLLTFLNSWNDFIWPMLTLSSNKELKTITLGLYSFRDVQQVLYGPMFAGFVLASVPMVILFSLNMKTFIDGITSGAVKS</sequence>
<evidence type="ECO:0000256" key="3">
    <source>
        <dbReference type="ARBA" id="ARBA00022475"/>
    </source>
</evidence>
<feature type="transmembrane region" description="Helical" evidence="7">
    <location>
        <begin position="137"/>
        <end position="160"/>
    </location>
</feature>
<evidence type="ECO:0000256" key="4">
    <source>
        <dbReference type="ARBA" id="ARBA00022692"/>
    </source>
</evidence>
<feature type="transmembrane region" description="Helical" evidence="7">
    <location>
        <begin position="181"/>
        <end position="203"/>
    </location>
</feature>
<comment type="subcellular location">
    <subcellularLocation>
        <location evidence="1 7">Cell membrane</location>
        <topology evidence="1 7">Multi-pass membrane protein</topology>
    </subcellularLocation>
</comment>
<dbReference type="CDD" id="cd06261">
    <property type="entry name" value="TM_PBP2"/>
    <property type="match status" value="1"/>
</dbReference>
<dbReference type="EMBL" id="DXGH01000027">
    <property type="protein sequence ID" value="HIW80820.1"/>
    <property type="molecule type" value="Genomic_DNA"/>
</dbReference>
<dbReference type="RefSeq" id="WP_318703132.1">
    <property type="nucleotide sequence ID" value="NZ_CALWMU010000002.1"/>
</dbReference>
<comment type="similarity">
    <text evidence="7">Belongs to the binding-protein-dependent transport system permease family.</text>
</comment>
<dbReference type="PANTHER" id="PTHR43744">
    <property type="entry name" value="ABC TRANSPORTER PERMEASE PROTEIN MG189-RELATED-RELATED"/>
    <property type="match status" value="1"/>
</dbReference>
<reference evidence="9" key="2">
    <citation type="submission" date="2021-04" db="EMBL/GenBank/DDBJ databases">
        <authorList>
            <person name="Gilroy R."/>
        </authorList>
    </citation>
    <scope>NUCLEOTIDE SEQUENCE</scope>
    <source>
        <strain evidence="9">CHK195-6426</strain>
    </source>
</reference>
<dbReference type="GO" id="GO:0005886">
    <property type="term" value="C:plasma membrane"/>
    <property type="evidence" value="ECO:0007669"/>
    <property type="project" value="UniProtKB-SubCell"/>
</dbReference>
<name>A0A9D1UBY8_9FIRM</name>
<keyword evidence="6 7" id="KW-0472">Membrane</keyword>
<evidence type="ECO:0000313" key="9">
    <source>
        <dbReference type="EMBL" id="HIW80820.1"/>
    </source>
</evidence>
<feature type="domain" description="ABC transmembrane type-1" evidence="8">
    <location>
        <begin position="69"/>
        <end position="261"/>
    </location>
</feature>
<protein>
    <submittedName>
        <fullName evidence="9">Carbohydrate ABC transporter permease</fullName>
    </submittedName>
</protein>
<dbReference type="Pfam" id="PF00528">
    <property type="entry name" value="BPD_transp_1"/>
    <property type="match status" value="1"/>
</dbReference>
<evidence type="ECO:0000256" key="1">
    <source>
        <dbReference type="ARBA" id="ARBA00004651"/>
    </source>
</evidence>
<dbReference type="SUPFAM" id="SSF161098">
    <property type="entry name" value="MetI-like"/>
    <property type="match status" value="1"/>
</dbReference>
<gene>
    <name evidence="9" type="ORF">H9742_04690</name>
</gene>
<organism evidence="9 10">
    <name type="scientific">Candidatus Acetatifactor stercoripullorum</name>
    <dbReference type="NCBI Taxonomy" id="2838414"/>
    <lineage>
        <taxon>Bacteria</taxon>
        <taxon>Bacillati</taxon>
        <taxon>Bacillota</taxon>
        <taxon>Clostridia</taxon>
        <taxon>Lachnospirales</taxon>
        <taxon>Lachnospiraceae</taxon>
        <taxon>Acetatifactor</taxon>
    </lineage>
</organism>
<feature type="transmembrane region" description="Helical" evidence="7">
    <location>
        <begin position="239"/>
        <end position="260"/>
    </location>
</feature>
<comment type="caution">
    <text evidence="9">The sequence shown here is derived from an EMBL/GenBank/DDBJ whole genome shotgun (WGS) entry which is preliminary data.</text>
</comment>
<dbReference type="Proteomes" id="UP000824265">
    <property type="component" value="Unassembled WGS sequence"/>
</dbReference>
<dbReference type="PROSITE" id="PS50928">
    <property type="entry name" value="ABC_TM1"/>
    <property type="match status" value="1"/>
</dbReference>
<evidence type="ECO:0000256" key="5">
    <source>
        <dbReference type="ARBA" id="ARBA00022989"/>
    </source>
</evidence>
<feature type="transmembrane region" description="Helical" evidence="7">
    <location>
        <begin position="104"/>
        <end position="125"/>
    </location>
</feature>
<feature type="transmembrane region" description="Helical" evidence="7">
    <location>
        <begin position="73"/>
        <end position="95"/>
    </location>
</feature>
<dbReference type="PANTHER" id="PTHR43744:SF12">
    <property type="entry name" value="ABC TRANSPORTER PERMEASE PROTEIN MG189-RELATED"/>
    <property type="match status" value="1"/>
</dbReference>
<reference evidence="9" key="1">
    <citation type="journal article" date="2021" name="PeerJ">
        <title>Extensive microbial diversity within the chicken gut microbiome revealed by metagenomics and culture.</title>
        <authorList>
            <person name="Gilroy R."/>
            <person name="Ravi A."/>
            <person name="Getino M."/>
            <person name="Pursley I."/>
            <person name="Horton D.L."/>
            <person name="Alikhan N.F."/>
            <person name="Baker D."/>
            <person name="Gharbi K."/>
            <person name="Hall N."/>
            <person name="Watson M."/>
            <person name="Adriaenssens E.M."/>
            <person name="Foster-Nyarko E."/>
            <person name="Jarju S."/>
            <person name="Secka A."/>
            <person name="Antonio M."/>
            <person name="Oren A."/>
            <person name="Chaudhuri R.R."/>
            <person name="La Ragione R."/>
            <person name="Hildebrand F."/>
            <person name="Pallen M.J."/>
        </authorList>
    </citation>
    <scope>NUCLEOTIDE SEQUENCE</scope>
    <source>
        <strain evidence="9">CHK195-6426</strain>
    </source>
</reference>
<dbReference type="Gene3D" id="1.10.3720.10">
    <property type="entry name" value="MetI-like"/>
    <property type="match status" value="1"/>
</dbReference>
<dbReference type="GO" id="GO:0055085">
    <property type="term" value="P:transmembrane transport"/>
    <property type="evidence" value="ECO:0007669"/>
    <property type="project" value="InterPro"/>
</dbReference>
<dbReference type="InterPro" id="IPR035906">
    <property type="entry name" value="MetI-like_sf"/>
</dbReference>
<keyword evidence="2 7" id="KW-0813">Transport</keyword>
<evidence type="ECO:0000256" key="6">
    <source>
        <dbReference type="ARBA" id="ARBA00023136"/>
    </source>
</evidence>
<dbReference type="InterPro" id="IPR000515">
    <property type="entry name" value="MetI-like"/>
</dbReference>